<name>A0A546Y019_AGRTU</name>
<dbReference type="Proteomes" id="UP000317023">
    <property type="component" value="Unassembled WGS sequence"/>
</dbReference>
<dbReference type="RefSeq" id="WP_142857270.1">
    <property type="nucleotide sequence ID" value="NZ_SGOE01000003.1"/>
</dbReference>
<gene>
    <name evidence="1" type="ORF">EXN61_14315</name>
</gene>
<evidence type="ECO:0000313" key="1">
    <source>
        <dbReference type="EMBL" id="TRB06347.1"/>
    </source>
</evidence>
<comment type="caution">
    <text evidence="1">The sequence shown here is derived from an EMBL/GenBank/DDBJ whole genome shotgun (WGS) entry which is preliminary data.</text>
</comment>
<protein>
    <submittedName>
        <fullName evidence="1">Uncharacterized protein</fullName>
    </submittedName>
</protein>
<dbReference type="AlphaFoldDB" id="A0A546Y019"/>
<organism evidence="1 2">
    <name type="scientific">Agrobacterium tumefaciens</name>
    <dbReference type="NCBI Taxonomy" id="358"/>
    <lineage>
        <taxon>Bacteria</taxon>
        <taxon>Pseudomonadati</taxon>
        <taxon>Pseudomonadota</taxon>
        <taxon>Alphaproteobacteria</taxon>
        <taxon>Hyphomicrobiales</taxon>
        <taxon>Rhizobiaceae</taxon>
        <taxon>Rhizobium/Agrobacterium group</taxon>
        <taxon>Agrobacterium</taxon>
        <taxon>Agrobacterium tumefaciens complex</taxon>
    </lineage>
</organism>
<reference evidence="1 2" key="1">
    <citation type="journal article" date="2019" name="Appl. Microbiol. Biotechnol.">
        <title>Differential efficiency of wild type rhizogenic strains for rol gene transformation of plants.</title>
        <authorList>
            <person name="Desmet S."/>
            <person name="De Keyser E."/>
            <person name="Van Vaerenbergh J."/>
            <person name="Baeyen S."/>
            <person name="Van Huylenbroeck J."/>
            <person name="Geelen D."/>
            <person name="Dhooghe E."/>
        </authorList>
    </citation>
    <scope>NUCLEOTIDE SEQUENCE [LARGE SCALE GENOMIC DNA]</scope>
    <source>
        <strain evidence="1 2">MAFF210266</strain>
    </source>
</reference>
<dbReference type="InterPro" id="IPR046734">
    <property type="entry name" value="DUF6626"/>
</dbReference>
<dbReference type="Pfam" id="PF20331">
    <property type="entry name" value="DUF6626"/>
    <property type="match status" value="1"/>
</dbReference>
<evidence type="ECO:0000313" key="2">
    <source>
        <dbReference type="Proteomes" id="UP000317023"/>
    </source>
</evidence>
<dbReference type="EMBL" id="SGOE01000003">
    <property type="protein sequence ID" value="TRB06347.1"/>
    <property type="molecule type" value="Genomic_DNA"/>
</dbReference>
<proteinExistence type="predicted"/>
<sequence length="139" mass="15921">MVSDIEFLEAVCERMQQVGLVQSKAEFSTRMLGKGPSYLTSMSARDRKVSDEVMAFLTDQVTTDIEEDDVAIFILSEQCEQRRRDQLHRNDLLGWIAHQRALPMDDTNKVYAEPKSTVTASSIRQKLIGWLSRRRVAMP</sequence>
<accession>A0A546Y019</accession>